<accession>A0A366D258</accession>
<dbReference type="Proteomes" id="UP000252586">
    <property type="component" value="Unassembled WGS sequence"/>
</dbReference>
<comment type="similarity">
    <text evidence="2 7">Belongs to the group II decarboxylase family.</text>
</comment>
<keyword evidence="3" id="KW-0210">Decarboxylase</keyword>
<reference evidence="9 10" key="1">
    <citation type="submission" date="2018-06" db="EMBL/GenBank/DDBJ databases">
        <title>Genomic Encyclopedia of Type Strains, Phase IV (KMG-IV): sequencing the most valuable type-strain genomes for metagenomic binning, comparative biology and taxonomic classification.</title>
        <authorList>
            <person name="Goeker M."/>
        </authorList>
    </citation>
    <scope>NUCLEOTIDE SEQUENCE [LARGE SCALE GENOMIC DNA]</scope>
    <source>
        <strain evidence="9 10">DSM 44599</strain>
    </source>
</reference>
<evidence type="ECO:0000313" key="9">
    <source>
        <dbReference type="EMBL" id="RBO83589.1"/>
    </source>
</evidence>
<dbReference type="PANTHER" id="PTHR45677">
    <property type="entry name" value="GLUTAMATE DECARBOXYLASE-RELATED"/>
    <property type="match status" value="1"/>
</dbReference>
<evidence type="ECO:0000256" key="6">
    <source>
        <dbReference type="PIRSR" id="PIRSR602129-50"/>
    </source>
</evidence>
<evidence type="ECO:0000313" key="10">
    <source>
        <dbReference type="Proteomes" id="UP000252586"/>
    </source>
</evidence>
<comment type="caution">
    <text evidence="9">The sequence shown here is derived from an EMBL/GenBank/DDBJ whole genome shotgun (WGS) entry which is preliminary data.</text>
</comment>
<keyword evidence="4 6" id="KW-0663">Pyridoxal phosphate</keyword>
<dbReference type="STRING" id="1210090.GCA_001613185_04120"/>
<keyword evidence="10" id="KW-1185">Reference proteome</keyword>
<feature type="region of interest" description="Disordered" evidence="8">
    <location>
        <begin position="1"/>
        <end position="43"/>
    </location>
</feature>
<evidence type="ECO:0000256" key="7">
    <source>
        <dbReference type="RuleBase" id="RU000382"/>
    </source>
</evidence>
<sequence>MLESTPLLRSSPADTDAPADNGGHTRSDHSHAKAVRAVSASDATGPDTVELLHRALDLGLEFKNREEIYGSRMPPNEIRDVLLTELPEASLTYDEIYRQFRDHVLPLRKNEASPRFLGFGDTGDDPAALMGGVLSLLTQQNMINQSFDSPSATFIEITVLRWLRELLGFSNPPVSEVNSVWDVGGVINPGGTMSNTIAMMLARESAVPGTMGSGITDPERFSVIVPEGIGHYSAKAALTWIGCGSQVIEVPTNGFRYDLAALERSLGGHLGRVMSVVAYAGDSRTQTVDHLRAVHDVVRSIDPGTWLHADACWGLLAAFSPQSGALLDGIAEFDSVTVDPHKIMAVPYGLSALLVRDPAALRAVSTYSDLIMQEEFAFGQVTPFLGTKDWSSLKLWMMMLGRGRTGLAALADDRIDTARRFAALVDAHPRLVRVNDPDLAAVVFLYLPAGVDQSVPLSDAEIAAVNVFNLGIHQRMLDEGRWHLHQFTLPDNLGRLRHGAILRPLRFMANNPGLTSEHMREVVAYLDHLATDLDGAP</sequence>
<dbReference type="RefSeq" id="WP_198161772.1">
    <property type="nucleotide sequence ID" value="NZ_QNRE01000018.1"/>
</dbReference>
<name>A0A366D258_9NOCA</name>
<evidence type="ECO:0000256" key="5">
    <source>
        <dbReference type="ARBA" id="ARBA00023239"/>
    </source>
</evidence>
<dbReference type="InterPro" id="IPR002129">
    <property type="entry name" value="PyrdxlP-dep_de-COase"/>
</dbReference>
<gene>
    <name evidence="9" type="ORF">DFR74_11813</name>
</gene>
<protein>
    <submittedName>
        <fullName evidence="9">L-2,4-diaminobutyrate decarboxylase</fullName>
    </submittedName>
</protein>
<dbReference type="InterPro" id="IPR015421">
    <property type="entry name" value="PyrdxlP-dep_Trfase_major"/>
</dbReference>
<dbReference type="GO" id="GO:0004058">
    <property type="term" value="F:aromatic-L-amino-acid decarboxylase activity"/>
    <property type="evidence" value="ECO:0007669"/>
    <property type="project" value="UniProtKB-ARBA"/>
</dbReference>
<dbReference type="EMBL" id="QNRE01000018">
    <property type="protein sequence ID" value="RBO83589.1"/>
    <property type="molecule type" value="Genomic_DNA"/>
</dbReference>
<dbReference type="GO" id="GO:0030170">
    <property type="term" value="F:pyridoxal phosphate binding"/>
    <property type="evidence" value="ECO:0007669"/>
    <property type="project" value="InterPro"/>
</dbReference>
<dbReference type="PANTHER" id="PTHR45677:SF8">
    <property type="entry name" value="CYSTEINE SULFINIC ACID DECARBOXYLASE"/>
    <property type="match status" value="1"/>
</dbReference>
<dbReference type="GO" id="GO:0005737">
    <property type="term" value="C:cytoplasm"/>
    <property type="evidence" value="ECO:0007669"/>
    <property type="project" value="TreeGrafter"/>
</dbReference>
<dbReference type="InterPro" id="IPR015424">
    <property type="entry name" value="PyrdxlP-dep_Trfase"/>
</dbReference>
<evidence type="ECO:0000256" key="4">
    <source>
        <dbReference type="ARBA" id="ARBA00022898"/>
    </source>
</evidence>
<dbReference type="PRINTS" id="PR00800">
    <property type="entry name" value="YHDCRBOXLASE"/>
</dbReference>
<dbReference type="GO" id="GO:0019752">
    <property type="term" value="P:carboxylic acid metabolic process"/>
    <property type="evidence" value="ECO:0007669"/>
    <property type="project" value="InterPro"/>
</dbReference>
<dbReference type="SUPFAM" id="SSF53383">
    <property type="entry name" value="PLP-dependent transferases"/>
    <property type="match status" value="1"/>
</dbReference>
<organism evidence="9 10">
    <name type="scientific">Nocardia puris</name>
    <dbReference type="NCBI Taxonomy" id="208602"/>
    <lineage>
        <taxon>Bacteria</taxon>
        <taxon>Bacillati</taxon>
        <taxon>Actinomycetota</taxon>
        <taxon>Actinomycetes</taxon>
        <taxon>Mycobacteriales</taxon>
        <taxon>Nocardiaceae</taxon>
        <taxon>Nocardia</taxon>
    </lineage>
</organism>
<dbReference type="AlphaFoldDB" id="A0A366D258"/>
<keyword evidence="5 7" id="KW-0456">Lyase</keyword>
<evidence type="ECO:0000256" key="1">
    <source>
        <dbReference type="ARBA" id="ARBA00001933"/>
    </source>
</evidence>
<proteinExistence type="inferred from homology"/>
<evidence type="ECO:0000256" key="8">
    <source>
        <dbReference type="SAM" id="MobiDB-lite"/>
    </source>
</evidence>
<dbReference type="GO" id="GO:0006520">
    <property type="term" value="P:amino acid metabolic process"/>
    <property type="evidence" value="ECO:0007669"/>
    <property type="project" value="InterPro"/>
</dbReference>
<dbReference type="Gene3D" id="3.40.640.10">
    <property type="entry name" value="Type I PLP-dependent aspartate aminotransferase-like (Major domain)"/>
    <property type="match status" value="1"/>
</dbReference>
<dbReference type="Pfam" id="PF00282">
    <property type="entry name" value="Pyridoxal_deC"/>
    <property type="match status" value="1"/>
</dbReference>
<evidence type="ECO:0000256" key="3">
    <source>
        <dbReference type="ARBA" id="ARBA00022793"/>
    </source>
</evidence>
<comment type="cofactor">
    <cofactor evidence="1 6 7">
        <name>pyridoxal 5'-phosphate</name>
        <dbReference type="ChEBI" id="CHEBI:597326"/>
    </cofactor>
</comment>
<dbReference type="Gene3D" id="3.90.1150.170">
    <property type="match status" value="1"/>
</dbReference>
<dbReference type="InterPro" id="IPR010977">
    <property type="entry name" value="Aromatic_deC"/>
</dbReference>
<evidence type="ECO:0000256" key="2">
    <source>
        <dbReference type="ARBA" id="ARBA00009533"/>
    </source>
</evidence>
<feature type="modified residue" description="N6-(pyridoxal phosphate)lysine" evidence="6">
    <location>
        <position position="342"/>
    </location>
</feature>